<dbReference type="Proteomes" id="UP000223496">
    <property type="component" value="Segment"/>
</dbReference>
<evidence type="ECO:0000313" key="1">
    <source>
        <dbReference type="EMBL" id="AOG16256.1"/>
    </source>
</evidence>
<proteinExistence type="predicted"/>
<organism evidence="1 2">
    <name type="scientific">Cronobacter phage vB_CsaM_leB</name>
    <dbReference type="NCBI Taxonomy" id="1885242"/>
    <lineage>
        <taxon>Viruses</taxon>
        <taxon>Duplodnaviria</taxon>
        <taxon>Heunggongvirae</taxon>
        <taxon>Uroviricota</taxon>
        <taxon>Caudoviricetes</taxon>
        <taxon>Pantevenvirales</taxon>
        <taxon>Straboviridae</taxon>
        <taxon>Pseudotevenvirus</taxon>
        <taxon>Pseudotevenvirus leb</taxon>
    </lineage>
</organism>
<accession>A0A1W5N0S1</accession>
<keyword evidence="2" id="KW-1185">Reference proteome</keyword>
<dbReference type="EMBL" id="KX431559">
    <property type="protein sequence ID" value="AOG16256.1"/>
    <property type="molecule type" value="Genomic_DNA"/>
</dbReference>
<reference evidence="1 2" key="1">
    <citation type="journal article" date="2017" name="Int. J. Food Microbiol.">
        <title>Investigating the biocontrol and anti-biofilm potential of a three phage cocktail against Cronobacter sakazakii in different brands of infant formula.</title>
        <authorList>
            <person name="Endersen L."/>
            <person name="Buttimer C."/>
            <person name="Nevin E."/>
            <person name="Coffey A."/>
            <person name="Neve H."/>
            <person name="Oliveira H."/>
            <person name="Lavigne R."/>
            <person name="O'Mahony J."/>
        </authorList>
    </citation>
    <scope>NUCLEOTIDE SEQUENCE [LARGE SCALE GENOMIC DNA]</scope>
</reference>
<protein>
    <submittedName>
        <fullName evidence="1">Uncharacterized protein</fullName>
    </submittedName>
</protein>
<sequence length="92" mass="10884">MVKDVNLYVGYIEKRDIPRVEDIVSDMINLYSEPPVLSEKIRDALYHAFFRVYVVDVIKHDRSVTNEDYDYEISINEASPTHVNFNTYGKFY</sequence>
<evidence type="ECO:0000313" key="2">
    <source>
        <dbReference type="Proteomes" id="UP000223496"/>
    </source>
</evidence>
<name>A0A1W5N0S1_9CAUD</name>
<gene>
    <name evidence="1" type="ORF">B_130</name>
</gene>